<dbReference type="SMART" id="SM00257">
    <property type="entry name" value="LysM"/>
    <property type="match status" value="5"/>
</dbReference>
<protein>
    <submittedName>
        <fullName evidence="2">LysM peptidoglycan-binding domain-containing protein</fullName>
    </submittedName>
</protein>
<dbReference type="InterPro" id="IPR036779">
    <property type="entry name" value="LysM_dom_sf"/>
</dbReference>
<dbReference type="Proteomes" id="UP001461341">
    <property type="component" value="Chromosome"/>
</dbReference>
<gene>
    <name evidence="2" type="ORF">QBE54_03995</name>
</gene>
<reference evidence="2 3" key="1">
    <citation type="submission" date="2023-03" db="EMBL/GenBank/DDBJ databases">
        <title>Novel Species.</title>
        <authorList>
            <person name="Ma S."/>
        </authorList>
    </citation>
    <scope>NUCLEOTIDE SEQUENCE [LARGE SCALE GENOMIC DNA]</scope>
    <source>
        <strain evidence="2 3">B11</strain>
    </source>
</reference>
<sequence>MLKIRNFLVFFTISLILFFLTVSAWPSDVRYVVKPGDTLWVISRRCGVSLENLMKANGLTEDSVLQIGTELLIPSVNDSSQVKYQVRPGDTLWAISRSFGVSLKSLMEANGLSEQSILREGQTIVIPTGEAPQAGDGQKREELLTATTRHRVQKGESLWLISRFYGVDMRSIMEANGLDENSVLQVGMELVIPLGEFQKIESPEHPAVASEKEQEMQVYEVCPGDTLWSISRRFGVSINSLLVANNLSNPDKLKVGQSLVIPPAQKVTAFSQDYVVYEIQKGDTLWSISRRFKVSMELLASVNGLTERSILRIGQKIRIPSHLAPNYGGGGGFTWPLRGRITSYFERRSRNFHYGIDIAAPPGSIIRAAQSGVVTYSGWMSGYGRVVIISHPNGFQTLYAHNSANLVTRGERVNRGDPIARVGRTGNATGYHLHFEVRVNNKAVDPLQYLRGG</sequence>
<dbReference type="InterPro" id="IPR011055">
    <property type="entry name" value="Dup_hybrid_motif"/>
</dbReference>
<dbReference type="Gene3D" id="3.10.350.10">
    <property type="entry name" value="LysM domain"/>
    <property type="match status" value="5"/>
</dbReference>
<dbReference type="PANTHER" id="PTHR33734:SF22">
    <property type="entry name" value="MEMBRANE-BOUND LYTIC MUREIN TRANSGLYCOSYLASE D"/>
    <property type="match status" value="1"/>
</dbReference>
<dbReference type="SUPFAM" id="SSF54106">
    <property type="entry name" value="LysM domain"/>
    <property type="match status" value="3"/>
</dbReference>
<dbReference type="CDD" id="cd00118">
    <property type="entry name" value="LysM"/>
    <property type="match status" value="5"/>
</dbReference>
<evidence type="ECO:0000313" key="2">
    <source>
        <dbReference type="EMBL" id="WZL76899.1"/>
    </source>
</evidence>
<dbReference type="RefSeq" id="WP_369019063.1">
    <property type="nucleotide sequence ID" value="NZ_CP121689.1"/>
</dbReference>
<dbReference type="SUPFAM" id="SSF51261">
    <property type="entry name" value="Duplicated hybrid motif"/>
    <property type="match status" value="1"/>
</dbReference>
<keyword evidence="3" id="KW-1185">Reference proteome</keyword>
<evidence type="ECO:0000313" key="3">
    <source>
        <dbReference type="Proteomes" id="UP001461341"/>
    </source>
</evidence>
<dbReference type="InterPro" id="IPR018392">
    <property type="entry name" value="LysM"/>
</dbReference>
<feature type="domain" description="LysM" evidence="1">
    <location>
        <begin position="29"/>
        <end position="73"/>
    </location>
</feature>
<dbReference type="EMBL" id="CP121689">
    <property type="protein sequence ID" value="WZL76899.1"/>
    <property type="molecule type" value="Genomic_DNA"/>
</dbReference>
<dbReference type="PANTHER" id="PTHR33734">
    <property type="entry name" value="LYSM DOMAIN-CONTAINING GPI-ANCHORED PROTEIN 2"/>
    <property type="match status" value="1"/>
</dbReference>
<dbReference type="Gene3D" id="2.70.70.10">
    <property type="entry name" value="Glucose Permease (Domain IIA)"/>
    <property type="match status" value="1"/>
</dbReference>
<proteinExistence type="predicted"/>
<dbReference type="Pfam" id="PF01551">
    <property type="entry name" value="Peptidase_M23"/>
    <property type="match status" value="1"/>
</dbReference>
<evidence type="ECO:0000259" key="1">
    <source>
        <dbReference type="PROSITE" id="PS51782"/>
    </source>
</evidence>
<dbReference type="InterPro" id="IPR016047">
    <property type="entry name" value="M23ase_b-sheet_dom"/>
</dbReference>
<feature type="domain" description="LysM" evidence="1">
    <location>
        <begin position="275"/>
        <end position="319"/>
    </location>
</feature>
<feature type="domain" description="LysM" evidence="1">
    <location>
        <begin position="82"/>
        <end position="126"/>
    </location>
</feature>
<dbReference type="CDD" id="cd12797">
    <property type="entry name" value="M23_peptidase"/>
    <property type="match status" value="1"/>
</dbReference>
<name>A0ABZ2YD29_9BACT</name>
<feature type="domain" description="LysM" evidence="1">
    <location>
        <begin position="217"/>
        <end position="261"/>
    </location>
</feature>
<dbReference type="Pfam" id="PF01476">
    <property type="entry name" value="LysM"/>
    <property type="match status" value="5"/>
</dbReference>
<feature type="domain" description="LysM" evidence="1">
    <location>
        <begin position="148"/>
        <end position="192"/>
    </location>
</feature>
<organism evidence="2 3">
    <name type="scientific">Thermatribacter velox</name>
    <dbReference type="NCBI Taxonomy" id="3039681"/>
    <lineage>
        <taxon>Bacteria</taxon>
        <taxon>Pseudomonadati</taxon>
        <taxon>Atribacterota</taxon>
        <taxon>Atribacteria</taxon>
        <taxon>Atribacterales</taxon>
        <taxon>Thermatribacteraceae</taxon>
        <taxon>Thermatribacter</taxon>
    </lineage>
</organism>
<dbReference type="PROSITE" id="PS51782">
    <property type="entry name" value="LYSM"/>
    <property type="match status" value="5"/>
</dbReference>
<accession>A0ABZ2YD29</accession>